<dbReference type="InterPro" id="IPR029063">
    <property type="entry name" value="SAM-dependent_MTases_sf"/>
</dbReference>
<protein>
    <recommendedName>
        <fullName evidence="2">Methyltransferase</fullName>
    </recommendedName>
</protein>
<dbReference type="Gene3D" id="3.40.50.150">
    <property type="entry name" value="Vaccinia Virus protein VP39"/>
    <property type="match status" value="1"/>
</dbReference>
<proteinExistence type="predicted"/>
<sequence>MSFFFKKILDTKKNGYIVKIIKKITLLKKLYYLIKAEIIKKITLQYPPYNRRFHNDLIKPSWDPIRYSTIALAINSILRDKIQGSFAEFGVFRGETSKFIHLLAPGKRLYLFDTFEGFPEEYLEDKNEAKRFKNTKLEIVKKNIGDLNNVIIRKGIFPETTKGLETEKFSFVYIDADLYISILDGLRFFYPRISQGGYLFIHDYNNPQESNAGVLRAVREFMADKEEKILEIPDILGSIVFRKI</sequence>
<organism evidence="1">
    <name type="scientific">marine sediment metagenome</name>
    <dbReference type="NCBI Taxonomy" id="412755"/>
    <lineage>
        <taxon>unclassified sequences</taxon>
        <taxon>metagenomes</taxon>
        <taxon>ecological metagenomes</taxon>
    </lineage>
</organism>
<evidence type="ECO:0008006" key="2">
    <source>
        <dbReference type="Google" id="ProtNLM"/>
    </source>
</evidence>
<name>A0A0F9G3A7_9ZZZZ</name>
<dbReference type="SUPFAM" id="SSF53335">
    <property type="entry name" value="S-adenosyl-L-methionine-dependent methyltransferases"/>
    <property type="match status" value="1"/>
</dbReference>
<dbReference type="AlphaFoldDB" id="A0A0F9G3A7"/>
<dbReference type="InterPro" id="IPR008884">
    <property type="entry name" value="TylF_MeTrfase"/>
</dbReference>
<dbReference type="EMBL" id="LAZR01019254">
    <property type="protein sequence ID" value="KKL93204.1"/>
    <property type="molecule type" value="Genomic_DNA"/>
</dbReference>
<dbReference type="PANTHER" id="PTHR40036:SF1">
    <property type="entry name" value="MACROCIN O-METHYLTRANSFERASE"/>
    <property type="match status" value="1"/>
</dbReference>
<gene>
    <name evidence="1" type="ORF">LCGC14_1877040</name>
</gene>
<reference evidence="1" key="1">
    <citation type="journal article" date="2015" name="Nature">
        <title>Complex archaea that bridge the gap between prokaryotes and eukaryotes.</title>
        <authorList>
            <person name="Spang A."/>
            <person name="Saw J.H."/>
            <person name="Jorgensen S.L."/>
            <person name="Zaremba-Niedzwiedzka K."/>
            <person name="Martijn J."/>
            <person name="Lind A.E."/>
            <person name="van Eijk R."/>
            <person name="Schleper C."/>
            <person name="Guy L."/>
            <person name="Ettema T.J."/>
        </authorList>
    </citation>
    <scope>NUCLEOTIDE SEQUENCE</scope>
</reference>
<comment type="caution">
    <text evidence="1">The sequence shown here is derived from an EMBL/GenBank/DDBJ whole genome shotgun (WGS) entry which is preliminary data.</text>
</comment>
<accession>A0A0F9G3A7</accession>
<dbReference type="Pfam" id="PF05711">
    <property type="entry name" value="TylF"/>
    <property type="match status" value="1"/>
</dbReference>
<dbReference type="PANTHER" id="PTHR40036">
    <property type="entry name" value="MACROCIN O-METHYLTRANSFERASE"/>
    <property type="match status" value="1"/>
</dbReference>
<evidence type="ECO:0000313" key="1">
    <source>
        <dbReference type="EMBL" id="KKL93204.1"/>
    </source>
</evidence>